<evidence type="ECO:0000313" key="1">
    <source>
        <dbReference type="EnsemblPlants" id="MELO3C023000.2.1"/>
    </source>
</evidence>
<dbReference type="AlphaFoldDB" id="A0A9I9DST2"/>
<reference evidence="1" key="1">
    <citation type="submission" date="2023-03" db="UniProtKB">
        <authorList>
            <consortium name="EnsemblPlants"/>
        </authorList>
    </citation>
    <scope>IDENTIFICATION</scope>
</reference>
<protein>
    <recommendedName>
        <fullName evidence="2">Retrotransposon protein</fullName>
    </recommendedName>
</protein>
<proteinExistence type="predicted"/>
<dbReference type="EnsemblPlants" id="MELO3C023000.2.1">
    <property type="protein sequence ID" value="MELO3C023000.2.1"/>
    <property type="gene ID" value="MELO3C023000.2"/>
</dbReference>
<name>A0A9I9DST2_CUCME</name>
<evidence type="ECO:0008006" key="2">
    <source>
        <dbReference type="Google" id="ProtNLM"/>
    </source>
</evidence>
<accession>A0A9I9DST2</accession>
<dbReference type="Gramene" id="MELO3C023000.2.1">
    <property type="protein sequence ID" value="MELO3C023000.2.1"/>
    <property type="gene ID" value="MELO3C023000.2"/>
</dbReference>
<organism evidence="1">
    <name type="scientific">Cucumis melo</name>
    <name type="common">Muskmelon</name>
    <dbReference type="NCBI Taxonomy" id="3656"/>
    <lineage>
        <taxon>Eukaryota</taxon>
        <taxon>Viridiplantae</taxon>
        <taxon>Streptophyta</taxon>
        <taxon>Embryophyta</taxon>
        <taxon>Tracheophyta</taxon>
        <taxon>Spermatophyta</taxon>
        <taxon>Magnoliopsida</taxon>
        <taxon>eudicotyledons</taxon>
        <taxon>Gunneridae</taxon>
        <taxon>Pentapetalae</taxon>
        <taxon>rosids</taxon>
        <taxon>fabids</taxon>
        <taxon>Cucurbitales</taxon>
        <taxon>Cucurbitaceae</taxon>
        <taxon>Benincaseae</taxon>
        <taxon>Cucumis</taxon>
    </lineage>
</organism>
<sequence>MKCLMNKPFPYYDKLSYLFGKDRAMGGRMETFVDVGSNDASGYKRFPPKDGINMDIPTMYNQEFNMSPEDIRAP</sequence>